<feature type="domain" description="PhoU" evidence="7">
    <location>
        <begin position="469"/>
        <end position="554"/>
    </location>
</feature>
<dbReference type="NCBIfam" id="NF037997">
    <property type="entry name" value="Na_Pi_symport"/>
    <property type="match status" value="1"/>
</dbReference>
<dbReference type="SUPFAM" id="SSF109755">
    <property type="entry name" value="PhoU-like"/>
    <property type="match status" value="1"/>
</dbReference>
<dbReference type="Proteomes" id="UP000199584">
    <property type="component" value="Unassembled WGS sequence"/>
</dbReference>
<feature type="transmembrane region" description="Helical" evidence="6">
    <location>
        <begin position="48"/>
        <end position="67"/>
    </location>
</feature>
<dbReference type="Pfam" id="PF01895">
    <property type="entry name" value="PhoU"/>
    <property type="match status" value="2"/>
</dbReference>
<feature type="transmembrane region" description="Helical" evidence="6">
    <location>
        <begin position="135"/>
        <end position="156"/>
    </location>
</feature>
<dbReference type="PANTHER" id="PTHR10010">
    <property type="entry name" value="SOLUTE CARRIER FAMILY 34 SODIUM PHOSPHATE , MEMBER 2-RELATED"/>
    <property type="match status" value="1"/>
</dbReference>
<evidence type="ECO:0000313" key="9">
    <source>
        <dbReference type="Proteomes" id="UP000199584"/>
    </source>
</evidence>
<sequence>MSLSVQDILFYALGGLGIFLFGIKYMSEGLQNVAGERMREFLEKGTKTPLRGVITGALVTALIQSSSGTTVLTVGLVNAGLLTLRQAIGIIMGANIGTTLTAYLIGFKLEHYALPIIAAGVIMLFFIKNKKVANVGQVIFGFGMLFYGMSVMGHGLKPLKNLDMFLNLMTGVEDNPLLGVAIGTVFTVIVQSSSATIGVLQELADQGAVTYQQAVPILFGDNIGTTVTALLASIGTTVAARRAALTHTLFNLSGTAIFLPLAMLGIFPELVRLATNYVFVLLPGFEGTWETLNIRMQIAQTHGMFNITNTLIQLPFVAYLAWAVSKIVPGKDAQFVMEPRYLEPRLLANPAVALGQATQETLRMGRHAREFFGESVRFFFNPRNKELNPMYLEQKEELINRLDGTITDYLVKVSSNRNITEDQANYAQTLLQAVSDLERIGDHADNIVELSVYSVEHKINFSDEALASIRSMAELTEETLQMALKALETGDRSMARQVIRNEVVIDNLEKEFREGHIMRLNEGICTGTEGSVFLDLLSNMERVGDHSVNIAEYVLGEMGAVERQEVKMASKRIAMDEENQVKKNEQNYR</sequence>
<evidence type="ECO:0000256" key="1">
    <source>
        <dbReference type="ARBA" id="ARBA00004651"/>
    </source>
</evidence>
<evidence type="ECO:0000256" key="2">
    <source>
        <dbReference type="ARBA" id="ARBA00022475"/>
    </source>
</evidence>
<feature type="transmembrane region" description="Helical" evidence="6">
    <location>
        <begin position="87"/>
        <end position="105"/>
    </location>
</feature>
<feature type="transmembrane region" description="Helical" evidence="6">
    <location>
        <begin position="112"/>
        <end position="129"/>
    </location>
</feature>
<feature type="domain" description="PhoU" evidence="7">
    <location>
        <begin position="362"/>
        <end position="450"/>
    </location>
</feature>
<dbReference type="OrthoDB" id="9763003at2"/>
<comment type="subcellular location">
    <subcellularLocation>
        <location evidence="1">Cell membrane</location>
        <topology evidence="1">Multi-pass membrane protein</topology>
    </subcellularLocation>
</comment>
<name>A0A1I6CNG4_9FIRM</name>
<feature type="transmembrane region" description="Helical" evidence="6">
    <location>
        <begin position="217"/>
        <end position="240"/>
    </location>
</feature>
<dbReference type="GO" id="GO:0005436">
    <property type="term" value="F:sodium:phosphate symporter activity"/>
    <property type="evidence" value="ECO:0007669"/>
    <property type="project" value="InterPro"/>
</dbReference>
<dbReference type="NCBIfam" id="TIGR00704">
    <property type="entry name" value="NaPi_cotrn_rel"/>
    <property type="match status" value="1"/>
</dbReference>
<evidence type="ECO:0000256" key="5">
    <source>
        <dbReference type="ARBA" id="ARBA00023136"/>
    </source>
</evidence>
<reference evidence="9" key="1">
    <citation type="submission" date="2016-10" db="EMBL/GenBank/DDBJ databases">
        <authorList>
            <person name="Varghese N."/>
            <person name="Submissions S."/>
        </authorList>
    </citation>
    <scope>NUCLEOTIDE SEQUENCE [LARGE SCALE GENOMIC DNA]</scope>
    <source>
        <strain evidence="9">DSM 3669</strain>
    </source>
</reference>
<dbReference type="RefSeq" id="WP_092481445.1">
    <property type="nucleotide sequence ID" value="NZ_FOYM01000001.1"/>
</dbReference>
<dbReference type="InterPro" id="IPR003841">
    <property type="entry name" value="Na/Pi_transpt"/>
</dbReference>
<dbReference type="GO" id="GO:0044341">
    <property type="term" value="P:sodium-dependent phosphate transport"/>
    <property type="evidence" value="ECO:0007669"/>
    <property type="project" value="InterPro"/>
</dbReference>
<proteinExistence type="predicted"/>
<protein>
    <submittedName>
        <fullName evidence="8">Phosphate:Na+ symporter</fullName>
    </submittedName>
</protein>
<keyword evidence="5 6" id="KW-0472">Membrane</keyword>
<dbReference type="PANTHER" id="PTHR10010:SF46">
    <property type="entry name" value="SODIUM-DEPENDENT PHOSPHATE TRANSPORT PROTEIN 2B"/>
    <property type="match status" value="1"/>
</dbReference>
<feature type="transmembrane region" description="Helical" evidence="6">
    <location>
        <begin position="249"/>
        <end position="267"/>
    </location>
</feature>
<keyword evidence="9" id="KW-1185">Reference proteome</keyword>
<keyword evidence="2" id="KW-1003">Cell membrane</keyword>
<organism evidence="8 9">
    <name type="scientific">Desulfoscipio geothermicus DSM 3669</name>
    <dbReference type="NCBI Taxonomy" id="1121426"/>
    <lineage>
        <taxon>Bacteria</taxon>
        <taxon>Bacillati</taxon>
        <taxon>Bacillota</taxon>
        <taxon>Clostridia</taxon>
        <taxon>Eubacteriales</taxon>
        <taxon>Desulfallaceae</taxon>
        <taxon>Desulfoscipio</taxon>
    </lineage>
</organism>
<gene>
    <name evidence="8" type="ORF">SAMN05660706_10132</name>
</gene>
<evidence type="ECO:0000256" key="6">
    <source>
        <dbReference type="SAM" id="Phobius"/>
    </source>
</evidence>
<evidence type="ECO:0000259" key="7">
    <source>
        <dbReference type="Pfam" id="PF01895"/>
    </source>
</evidence>
<accession>A0A1I6CNG4</accession>
<dbReference type="Gene3D" id="1.20.58.220">
    <property type="entry name" value="Phosphate transport system protein phou homolog 2, domain 2"/>
    <property type="match status" value="1"/>
</dbReference>
<feature type="transmembrane region" description="Helical" evidence="6">
    <location>
        <begin position="177"/>
        <end position="197"/>
    </location>
</feature>
<dbReference type="EMBL" id="FOYM01000001">
    <property type="protein sequence ID" value="SFQ94683.1"/>
    <property type="molecule type" value="Genomic_DNA"/>
</dbReference>
<dbReference type="GO" id="GO:0005886">
    <property type="term" value="C:plasma membrane"/>
    <property type="evidence" value="ECO:0007669"/>
    <property type="project" value="UniProtKB-SubCell"/>
</dbReference>
<dbReference type="InterPro" id="IPR038078">
    <property type="entry name" value="PhoU-like_sf"/>
</dbReference>
<dbReference type="Pfam" id="PF02690">
    <property type="entry name" value="Na_Pi_cotrans"/>
    <property type="match status" value="1"/>
</dbReference>
<dbReference type="AlphaFoldDB" id="A0A1I6CNG4"/>
<evidence type="ECO:0000313" key="8">
    <source>
        <dbReference type="EMBL" id="SFQ94683.1"/>
    </source>
</evidence>
<dbReference type="InterPro" id="IPR026022">
    <property type="entry name" value="PhoU_dom"/>
</dbReference>
<keyword evidence="3 6" id="KW-0812">Transmembrane</keyword>
<evidence type="ECO:0000256" key="3">
    <source>
        <dbReference type="ARBA" id="ARBA00022692"/>
    </source>
</evidence>
<evidence type="ECO:0000256" key="4">
    <source>
        <dbReference type="ARBA" id="ARBA00022989"/>
    </source>
</evidence>
<feature type="transmembrane region" description="Helical" evidence="6">
    <location>
        <begin position="6"/>
        <end position="27"/>
    </location>
</feature>
<keyword evidence="4 6" id="KW-1133">Transmembrane helix</keyword>
<dbReference type="InterPro" id="IPR004633">
    <property type="entry name" value="NaPi_cotrn-rel/YqeW-like"/>
</dbReference>